<dbReference type="PROSITE" id="PS51885">
    <property type="entry name" value="NEPRILYSIN"/>
    <property type="match status" value="1"/>
</dbReference>
<dbReference type="VEuPathDB" id="VectorBase:ISCI014751"/>
<dbReference type="EMBL" id="DS958318">
    <property type="protein sequence ID" value="EEC19276.1"/>
    <property type="molecule type" value="Genomic_DNA"/>
</dbReference>
<dbReference type="InterPro" id="IPR018497">
    <property type="entry name" value="Peptidase_M13_C"/>
</dbReference>
<sequence>MYPNIALVFRAAIRETAVEFGGDDFVDQLTPEIMSVFIGLAQRYPTSINAEVQETTFSAAQRQVYVPLGLVNDSVPTNGTMFAFHLSRVAVRLFGSLVQLVNQYQDEDFTDHSQRTLDELLDCLARDWRALPSSFDAESKDVVSDVDQARYAILTQTAALRLAFVAFQELLHVERIWRVSFRLRPLRDMSSQQLFFLYYALDNCEHSDAPFKAHEYLAQRRLPAELRVNFPLRHMPEFSEAFGCAQGSALRLPQNAVCSIFNLSVPSLH</sequence>
<gene>
    <name evidence="2" type="ORF">IscW_ISCW014751</name>
</gene>
<dbReference type="EnsemblMetazoa" id="ISCW014751-RA">
    <property type="protein sequence ID" value="ISCW014751-PA"/>
    <property type="gene ID" value="ISCW014751"/>
</dbReference>
<evidence type="ECO:0000313" key="4">
    <source>
        <dbReference type="Proteomes" id="UP000001555"/>
    </source>
</evidence>
<protein>
    <submittedName>
        <fullName evidence="2 3">Endothelin-converting enzyme, putative</fullName>
    </submittedName>
</protein>
<name>B7QKA4_IXOSC</name>
<dbReference type="EMBL" id="ABJB010146636">
    <property type="status" value="NOT_ANNOTATED_CDS"/>
    <property type="molecule type" value="Genomic_DNA"/>
</dbReference>
<evidence type="ECO:0000259" key="1">
    <source>
        <dbReference type="Pfam" id="PF01431"/>
    </source>
</evidence>
<reference evidence="3" key="2">
    <citation type="submission" date="2020-05" db="UniProtKB">
        <authorList>
            <consortium name="EnsemblMetazoa"/>
        </authorList>
    </citation>
    <scope>IDENTIFICATION</scope>
    <source>
        <strain evidence="3">wikel</strain>
    </source>
</reference>
<dbReference type="EMBL" id="ABJB010846783">
    <property type="status" value="NOT_ANNOTATED_CDS"/>
    <property type="molecule type" value="Genomic_DNA"/>
</dbReference>
<dbReference type="InterPro" id="IPR000718">
    <property type="entry name" value="Peptidase_M13"/>
</dbReference>
<dbReference type="Proteomes" id="UP000001555">
    <property type="component" value="Unassembled WGS sequence"/>
</dbReference>
<dbReference type="Pfam" id="PF01431">
    <property type="entry name" value="Peptidase_M13"/>
    <property type="match status" value="1"/>
</dbReference>
<dbReference type="GO" id="GO:0004222">
    <property type="term" value="F:metalloendopeptidase activity"/>
    <property type="evidence" value="ECO:0007669"/>
    <property type="project" value="InterPro"/>
</dbReference>
<dbReference type="EMBL" id="ABJB011091421">
    <property type="status" value="NOT_ANNOTATED_CDS"/>
    <property type="molecule type" value="Genomic_DNA"/>
</dbReference>
<proteinExistence type="predicted"/>
<keyword evidence="4" id="KW-1185">Reference proteome</keyword>
<dbReference type="PANTHER" id="PTHR11733:SF241">
    <property type="entry name" value="GH26575P-RELATED"/>
    <property type="match status" value="1"/>
</dbReference>
<accession>B7QKA4</accession>
<dbReference type="HOGENOM" id="CLU_090448_0_0_1"/>
<dbReference type="SUPFAM" id="SSF55486">
    <property type="entry name" value="Metalloproteases ('zincins'), catalytic domain"/>
    <property type="match status" value="1"/>
</dbReference>
<dbReference type="Gene3D" id="3.40.390.10">
    <property type="entry name" value="Collagenase (Catalytic Domain)"/>
    <property type="match status" value="1"/>
</dbReference>
<organism>
    <name type="scientific">Ixodes scapularis</name>
    <name type="common">Black-legged tick</name>
    <name type="synonym">Deer tick</name>
    <dbReference type="NCBI Taxonomy" id="6945"/>
    <lineage>
        <taxon>Eukaryota</taxon>
        <taxon>Metazoa</taxon>
        <taxon>Ecdysozoa</taxon>
        <taxon>Arthropoda</taxon>
        <taxon>Chelicerata</taxon>
        <taxon>Arachnida</taxon>
        <taxon>Acari</taxon>
        <taxon>Parasitiformes</taxon>
        <taxon>Ixodida</taxon>
        <taxon>Ixodoidea</taxon>
        <taxon>Ixodidae</taxon>
        <taxon>Ixodinae</taxon>
        <taxon>Ixodes</taxon>
    </lineage>
</organism>
<evidence type="ECO:0000313" key="2">
    <source>
        <dbReference type="EMBL" id="EEC19276.1"/>
    </source>
</evidence>
<dbReference type="OrthoDB" id="6507968at2759"/>
<dbReference type="GO" id="GO:0006508">
    <property type="term" value="P:proteolysis"/>
    <property type="evidence" value="ECO:0007669"/>
    <property type="project" value="InterPro"/>
</dbReference>
<feature type="domain" description="Peptidase M13 C-terminal" evidence="1">
    <location>
        <begin position="157"/>
        <end position="253"/>
    </location>
</feature>
<dbReference type="VEuPathDB" id="VectorBase:ISCW014751"/>
<dbReference type="VEuPathDB" id="VectorBase:ISCP_002392"/>
<dbReference type="PaxDb" id="6945-B7QKA4"/>
<dbReference type="InterPro" id="IPR024079">
    <property type="entry name" value="MetalloPept_cat_dom_sf"/>
</dbReference>
<dbReference type="PANTHER" id="PTHR11733">
    <property type="entry name" value="ZINC METALLOPROTEASE FAMILY M13 NEPRILYSIN-RELATED"/>
    <property type="match status" value="1"/>
</dbReference>
<dbReference type="InParanoid" id="B7QKA4"/>
<reference evidence="2 4" key="1">
    <citation type="submission" date="2008-03" db="EMBL/GenBank/DDBJ databases">
        <title>Annotation of Ixodes scapularis.</title>
        <authorList>
            <consortium name="Ixodes scapularis Genome Project Consortium"/>
            <person name="Caler E."/>
            <person name="Hannick L.I."/>
            <person name="Bidwell S."/>
            <person name="Joardar V."/>
            <person name="Thiagarajan M."/>
            <person name="Amedeo P."/>
            <person name="Galinsky K.J."/>
            <person name="Schobel S."/>
            <person name="Inman J."/>
            <person name="Hostetler J."/>
            <person name="Miller J."/>
            <person name="Hammond M."/>
            <person name="Megy K."/>
            <person name="Lawson D."/>
            <person name="Kodira C."/>
            <person name="Sutton G."/>
            <person name="Meyer J."/>
            <person name="Hill C.A."/>
            <person name="Birren B."/>
            <person name="Nene V."/>
            <person name="Collins F."/>
            <person name="Alarcon-Chaidez F."/>
            <person name="Wikel S."/>
            <person name="Strausberg R."/>
        </authorList>
    </citation>
    <scope>NUCLEOTIDE SEQUENCE [LARGE SCALE GENOMIC DNA]</scope>
    <source>
        <strain evidence="4">Wikel</strain>
        <strain evidence="2">Wikel colony</strain>
    </source>
</reference>
<evidence type="ECO:0000313" key="3">
    <source>
        <dbReference type="EnsemblMetazoa" id="ISCW014751-PA"/>
    </source>
</evidence>
<dbReference type="AlphaFoldDB" id="B7QKA4"/>